<evidence type="ECO:0000256" key="1">
    <source>
        <dbReference type="SAM" id="MobiDB-lite"/>
    </source>
</evidence>
<feature type="region of interest" description="Disordered" evidence="1">
    <location>
        <begin position="75"/>
        <end position="115"/>
    </location>
</feature>
<organism evidence="2 3">
    <name type="scientific">Pythium insidiosum</name>
    <name type="common">Pythiosis disease agent</name>
    <dbReference type="NCBI Taxonomy" id="114742"/>
    <lineage>
        <taxon>Eukaryota</taxon>
        <taxon>Sar</taxon>
        <taxon>Stramenopiles</taxon>
        <taxon>Oomycota</taxon>
        <taxon>Peronosporomycetes</taxon>
        <taxon>Pythiales</taxon>
        <taxon>Pythiaceae</taxon>
        <taxon>Pythium</taxon>
    </lineage>
</organism>
<dbReference type="InterPro" id="IPR052579">
    <property type="entry name" value="Zinc_finger_SWIM"/>
</dbReference>
<dbReference type="EMBL" id="JAKCXM010000001">
    <property type="protein sequence ID" value="KAJ0410395.1"/>
    <property type="molecule type" value="Genomic_DNA"/>
</dbReference>
<accession>A0AAD5QFN5</accession>
<sequence length="1027" mass="113539">MGEPLSAVDAAPGGLRASSCAAFTTALAPAFPTVHRSWAEFDAQLKAYSQATFQLYVVRTTTSVRRRNLRIAELSGGTQTVATAAEADEGEEEEEEEEDEQTATPDAASAASPSERALIPASWTWYSKTLMCTHGWKTRSRGAGKRCMAMVRSTGCPVKMCVTVQRAPPASRDSGAWQIVVTKHIRNHNHPLSKELFLFYTENRRIYDPELLALVGGAADGGIDEDKDDGDHALATEPAHEIGSSTARFLADALALSGSEDPSPVLSVAAPRIPRKAFDSWDEFQRVLNQYAAKTHQCFRIRSTVSVQGKNAKLMSDGASEPADAVLLPEDKRWYSKLLICDHGWKRKSRSKLLQFQPALMDAATIDNSNACPAMIMARLQRDVFDKWRIVEYSEATLQSYRTRTTSSVKGRNQKLRDAHARTNGDAVSKDDDTDETGDTAWPDNGCRLIPEAFKWYSKTLTCTHGWKDRRRGAGKRCVTVSRSTACPAKICVTLQYLEDAPDVAPTDSARWRVVVTKHVAYHNHNLSPELYQHYRDNRRIYDPDLLTIDATPSLLGLQQNHASLANLLYPTTYLQSSLESPDALQGASPSAERSEQQGTEATLPDSAYVAGAAPGASAFINNAALMSILSMTTSTPTQSDAESDLAVVDPAELGAEDANQRGNRRSRAASTMFSTPAIAPSSGVSYASISSLLLSSPRPYDTPRSVASPQRRRRDEDGEGTGTGTGRGSDDGSGSTANKRVRRSTSDKRLPSSEASRALTSYDERDRGALIEAARPSFATADQAAVVWSPTNRLEVVAMVKDDGNPMWRAPPIQRRHATWQAFTEHLAEYSKATFQIYRVRTTSSIAQRNARVAQQLQQQSEDGVDPEYAATPSAPVFAPASYEWYAKTFLCTHGWKQRRRGKGQRVSHHLRSTLCPAKICATLQRHPVAEHTWNVIVTKQVLEHNHEVSHAAFQRYSENRKVRDPELLAQAEAMWRDGQSRRKIFEFLKDRSQAALLMKDVHNLVQRWQQLQQQQVEMEEDGGNE</sequence>
<evidence type="ECO:0008006" key="4">
    <source>
        <dbReference type="Google" id="ProtNLM"/>
    </source>
</evidence>
<dbReference type="PANTHER" id="PTHR31569:SF4">
    <property type="entry name" value="SWIM-TYPE DOMAIN-CONTAINING PROTEIN"/>
    <property type="match status" value="1"/>
</dbReference>
<feature type="compositionally biased region" description="Basic and acidic residues" evidence="1">
    <location>
        <begin position="415"/>
        <end position="431"/>
    </location>
</feature>
<protein>
    <recommendedName>
        <fullName evidence="4">FAR1 domain-containing protein</fullName>
    </recommendedName>
</protein>
<reference evidence="2" key="1">
    <citation type="submission" date="2021-12" db="EMBL/GenBank/DDBJ databases">
        <title>Prjna785345.</title>
        <authorList>
            <person name="Rujirawat T."/>
            <person name="Krajaejun T."/>
        </authorList>
    </citation>
    <scope>NUCLEOTIDE SEQUENCE</scope>
    <source>
        <strain evidence="2">Pi057C3</strain>
    </source>
</reference>
<feature type="region of interest" description="Disordered" evidence="1">
    <location>
        <begin position="409"/>
        <end position="441"/>
    </location>
</feature>
<evidence type="ECO:0000313" key="2">
    <source>
        <dbReference type="EMBL" id="KAJ0410395.1"/>
    </source>
</evidence>
<gene>
    <name evidence="2" type="ORF">P43SY_002727</name>
</gene>
<name>A0AAD5QFN5_PYTIN</name>
<feature type="compositionally biased region" description="Low complexity" evidence="1">
    <location>
        <begin position="102"/>
        <end position="114"/>
    </location>
</feature>
<keyword evidence="3" id="KW-1185">Reference proteome</keyword>
<proteinExistence type="predicted"/>
<dbReference type="AlphaFoldDB" id="A0AAD5QFN5"/>
<evidence type="ECO:0000313" key="3">
    <source>
        <dbReference type="Proteomes" id="UP001209570"/>
    </source>
</evidence>
<feature type="region of interest" description="Disordered" evidence="1">
    <location>
        <begin position="695"/>
        <end position="762"/>
    </location>
</feature>
<comment type="caution">
    <text evidence="2">The sequence shown here is derived from an EMBL/GenBank/DDBJ whole genome shotgun (WGS) entry which is preliminary data.</text>
</comment>
<dbReference type="Proteomes" id="UP001209570">
    <property type="component" value="Unassembled WGS sequence"/>
</dbReference>
<feature type="compositionally biased region" description="Acidic residues" evidence="1">
    <location>
        <begin position="86"/>
        <end position="101"/>
    </location>
</feature>
<dbReference type="PANTHER" id="PTHR31569">
    <property type="entry name" value="SWIM-TYPE DOMAIN-CONTAINING PROTEIN"/>
    <property type="match status" value="1"/>
</dbReference>
<feature type="region of interest" description="Disordered" evidence="1">
    <location>
        <begin position="580"/>
        <end position="604"/>
    </location>
</feature>